<feature type="compositionally biased region" description="Low complexity" evidence="2">
    <location>
        <begin position="18"/>
        <end position="29"/>
    </location>
</feature>
<feature type="compositionally biased region" description="Low complexity" evidence="2">
    <location>
        <begin position="199"/>
        <end position="217"/>
    </location>
</feature>
<comment type="caution">
    <text evidence="3">The sequence shown here is derived from an EMBL/GenBank/DDBJ whole genome shotgun (WGS) entry which is preliminary data.</text>
</comment>
<evidence type="ECO:0000313" key="4">
    <source>
        <dbReference type="Proteomes" id="UP000780801"/>
    </source>
</evidence>
<protein>
    <submittedName>
        <fullName evidence="3">Uncharacterized protein</fullName>
    </submittedName>
</protein>
<dbReference type="AlphaFoldDB" id="A0A9P6KIZ3"/>
<feature type="region of interest" description="Disordered" evidence="2">
    <location>
        <begin position="408"/>
        <end position="477"/>
    </location>
</feature>
<feature type="compositionally biased region" description="Polar residues" evidence="2">
    <location>
        <begin position="218"/>
        <end position="228"/>
    </location>
</feature>
<dbReference type="EMBL" id="JAABOA010000008">
    <property type="protein sequence ID" value="KAF9586673.1"/>
    <property type="molecule type" value="Genomic_DNA"/>
</dbReference>
<proteinExistence type="predicted"/>
<keyword evidence="1" id="KW-0175">Coiled coil</keyword>
<evidence type="ECO:0000256" key="2">
    <source>
        <dbReference type="SAM" id="MobiDB-lite"/>
    </source>
</evidence>
<sequence>MPPSRPSQSKGLETRRISSPSILSSSSGTLTIVTTGGSVGSSHVNGSTVGTGLGAAGGAQISPGNISHPHHVTQSMEGAQQRRFPSIGGTKKLAAENQTLKAKIAELERYLTGLKEELILAHRQVQTKNQEAKASQERKVVEIYELGQHIQRCEADLVAKVTECEALQQRLQHQAKEQMTKLKQINMLEIEIRDYKRMSAGSTGNGSNNNSRSSSVNTMESVRSSTNPGEVAMLAQEEIKTLKRESSKKDTQIQDLLNKVARLESLSLQRASTASFMAAATNQNNSNKPWANQPQNNSGSGINSVGYDVSMEHQKLLVKYQALHLTQALASECIDALENENSELRVQLSGIHDLSPDTSVSTASANPITGLSPMSVKARYYPAAARLTPLDTSDATCSTPLMSSSTILSSSRSVQSNSSSSSSPSSTPNTATSPTSGSAPALTRKSSLRYSKDVSSLPLSPTTMAAVIAAGPPIPSA</sequence>
<gene>
    <name evidence="3" type="ORF">BGW38_010167</name>
</gene>
<feature type="compositionally biased region" description="Low complexity" evidence="2">
    <location>
        <begin position="408"/>
        <end position="440"/>
    </location>
</feature>
<organism evidence="3 4">
    <name type="scientific">Lunasporangiospora selenospora</name>
    <dbReference type="NCBI Taxonomy" id="979761"/>
    <lineage>
        <taxon>Eukaryota</taxon>
        <taxon>Fungi</taxon>
        <taxon>Fungi incertae sedis</taxon>
        <taxon>Mucoromycota</taxon>
        <taxon>Mortierellomycotina</taxon>
        <taxon>Mortierellomycetes</taxon>
        <taxon>Mortierellales</taxon>
        <taxon>Mortierellaceae</taxon>
        <taxon>Lunasporangiospora</taxon>
    </lineage>
</organism>
<feature type="compositionally biased region" description="Polar residues" evidence="2">
    <location>
        <begin position="1"/>
        <end position="11"/>
    </location>
</feature>
<dbReference type="Proteomes" id="UP000780801">
    <property type="component" value="Unassembled WGS sequence"/>
</dbReference>
<reference evidence="3" key="1">
    <citation type="journal article" date="2020" name="Fungal Divers.">
        <title>Resolving the Mortierellaceae phylogeny through synthesis of multi-gene phylogenetics and phylogenomics.</title>
        <authorList>
            <person name="Vandepol N."/>
            <person name="Liber J."/>
            <person name="Desiro A."/>
            <person name="Na H."/>
            <person name="Kennedy M."/>
            <person name="Barry K."/>
            <person name="Grigoriev I.V."/>
            <person name="Miller A.N."/>
            <person name="O'Donnell K."/>
            <person name="Stajich J.E."/>
            <person name="Bonito G."/>
        </authorList>
    </citation>
    <scope>NUCLEOTIDE SEQUENCE</scope>
    <source>
        <strain evidence="3">KOD1015</strain>
    </source>
</reference>
<feature type="region of interest" description="Disordered" evidence="2">
    <location>
        <begin position="1"/>
        <end position="29"/>
    </location>
</feature>
<evidence type="ECO:0000256" key="1">
    <source>
        <dbReference type="SAM" id="Coils"/>
    </source>
</evidence>
<name>A0A9P6KIZ3_9FUNG</name>
<feature type="region of interest" description="Disordered" evidence="2">
    <location>
        <begin position="198"/>
        <end position="231"/>
    </location>
</feature>
<feature type="coiled-coil region" evidence="1">
    <location>
        <begin position="90"/>
        <end position="117"/>
    </location>
</feature>
<evidence type="ECO:0000313" key="3">
    <source>
        <dbReference type="EMBL" id="KAF9586673.1"/>
    </source>
</evidence>
<dbReference type="OrthoDB" id="2443620at2759"/>
<keyword evidence="4" id="KW-1185">Reference proteome</keyword>
<feature type="compositionally biased region" description="Polar residues" evidence="2">
    <location>
        <begin position="444"/>
        <end position="463"/>
    </location>
</feature>
<accession>A0A9P6KIZ3</accession>